<accession>A0A6J4QQS5</accession>
<reference evidence="2" key="1">
    <citation type="submission" date="2020-02" db="EMBL/GenBank/DDBJ databases">
        <authorList>
            <person name="Meier V. D."/>
        </authorList>
    </citation>
    <scope>NUCLEOTIDE SEQUENCE</scope>
    <source>
        <strain evidence="2">AVDCRST_MAG28</strain>
    </source>
</reference>
<feature type="region of interest" description="Disordered" evidence="1">
    <location>
        <begin position="22"/>
        <end position="53"/>
    </location>
</feature>
<feature type="non-terminal residue" evidence="2">
    <location>
        <position position="53"/>
    </location>
</feature>
<dbReference type="EMBL" id="CADCVE010000022">
    <property type="protein sequence ID" value="CAA9446739.1"/>
    <property type="molecule type" value="Genomic_DNA"/>
</dbReference>
<organism evidence="2">
    <name type="scientific">uncultured Rubrobacteraceae bacterium</name>
    <dbReference type="NCBI Taxonomy" id="349277"/>
    <lineage>
        <taxon>Bacteria</taxon>
        <taxon>Bacillati</taxon>
        <taxon>Actinomycetota</taxon>
        <taxon>Rubrobacteria</taxon>
        <taxon>Rubrobacterales</taxon>
        <taxon>Rubrobacteraceae</taxon>
        <taxon>environmental samples</taxon>
    </lineage>
</organism>
<dbReference type="AlphaFoldDB" id="A0A6J4QQS5"/>
<gene>
    <name evidence="2" type="ORF">AVDCRST_MAG28-939</name>
</gene>
<protein>
    <submittedName>
        <fullName evidence="2">Uncharacterized protein</fullName>
    </submittedName>
</protein>
<feature type="non-terminal residue" evidence="2">
    <location>
        <position position="1"/>
    </location>
</feature>
<evidence type="ECO:0000313" key="2">
    <source>
        <dbReference type="EMBL" id="CAA9446739.1"/>
    </source>
</evidence>
<name>A0A6J4QQS5_9ACTN</name>
<sequence>EPGLPSPGGLRHPARLGECLWAGSHRRRDGPPAGARSKHRYARGTSAIVPAAV</sequence>
<evidence type="ECO:0000256" key="1">
    <source>
        <dbReference type="SAM" id="MobiDB-lite"/>
    </source>
</evidence>
<proteinExistence type="predicted"/>